<evidence type="ECO:0000313" key="4">
    <source>
        <dbReference type="WBParaSite" id="MhA1_Contig2062.frz3.gene2"/>
    </source>
</evidence>
<dbReference type="Proteomes" id="UP000095281">
    <property type="component" value="Unplaced"/>
</dbReference>
<name>A0A1I8BE92_MELHA</name>
<sequence length="456" mass="51577">MRLWSKTFFLLNCSFVLLLLFLPMHFSQKAKTKPTSADPSKYTNGLPSSNQSNITNKTATATPASQVISNQNINTNENMTNTTSSYNTTTNNVTEPTTISITTTSTKPSVPKTQESTTTAITTMDKTTKETTIFTTTSIKTSTIPEQTNYLKYIIIGIIVLVLALCCCCCYCCWDELKHLPPISRLRKSQKLKIIRKQTFSAEDRDITFVYFKGEDFAVKEEPIIIKKQTKLPEEETLVEEIENTKGLKVNFTNELLVVYEVGSEIDMIVDSEGNVVEHSPPTSWKNTYQGKIKRGNYESFTEKKKDKNESDESNETMSVEFETDKSIDTDISDLELQKKDNSKMAKIGDKKATKMKKEQEKKEENKKENNKINNNKSVENIKKEDNNNTKTTEIIKEINIKETQREMAEANIVDNTTTEATNEDTKNETNEVEEENENEGGEEEGGGVVKSDYIA</sequence>
<feature type="compositionally biased region" description="Basic and acidic residues" evidence="1">
    <location>
        <begin position="336"/>
        <end position="371"/>
    </location>
</feature>
<feature type="compositionally biased region" description="Acidic residues" evidence="1">
    <location>
        <begin position="431"/>
        <end position="446"/>
    </location>
</feature>
<proteinExistence type="predicted"/>
<feature type="compositionally biased region" description="Polar residues" evidence="1">
    <location>
        <begin position="33"/>
        <end position="56"/>
    </location>
</feature>
<feature type="compositionally biased region" description="Basic and acidic residues" evidence="1">
    <location>
        <begin position="380"/>
        <end position="393"/>
    </location>
</feature>
<organism evidence="3 4">
    <name type="scientific">Meloidogyne hapla</name>
    <name type="common">Root-knot nematode worm</name>
    <dbReference type="NCBI Taxonomy" id="6305"/>
    <lineage>
        <taxon>Eukaryota</taxon>
        <taxon>Metazoa</taxon>
        <taxon>Ecdysozoa</taxon>
        <taxon>Nematoda</taxon>
        <taxon>Chromadorea</taxon>
        <taxon>Rhabditida</taxon>
        <taxon>Tylenchina</taxon>
        <taxon>Tylenchomorpha</taxon>
        <taxon>Tylenchoidea</taxon>
        <taxon>Meloidogynidae</taxon>
        <taxon>Meloidogyninae</taxon>
        <taxon>Meloidogyne</taxon>
    </lineage>
</organism>
<keyword evidence="2" id="KW-0732">Signal</keyword>
<feature type="region of interest" description="Disordered" evidence="1">
    <location>
        <begin position="300"/>
        <end position="393"/>
    </location>
</feature>
<keyword evidence="3" id="KW-1185">Reference proteome</keyword>
<dbReference type="AlphaFoldDB" id="A0A1I8BE92"/>
<evidence type="ECO:0000256" key="2">
    <source>
        <dbReference type="SAM" id="SignalP"/>
    </source>
</evidence>
<accession>A0A1I8BE92</accession>
<protein>
    <submittedName>
        <fullName evidence="4">Uncharacterized protein</fullName>
    </submittedName>
</protein>
<evidence type="ECO:0000256" key="1">
    <source>
        <dbReference type="SAM" id="MobiDB-lite"/>
    </source>
</evidence>
<feature type="region of interest" description="Disordered" evidence="1">
    <location>
        <begin position="411"/>
        <end position="456"/>
    </location>
</feature>
<dbReference type="WBParaSite" id="MhA1_Contig2062.frz3.gene2">
    <property type="protein sequence ID" value="MhA1_Contig2062.frz3.gene2"/>
    <property type="gene ID" value="MhA1_Contig2062.frz3.gene2"/>
</dbReference>
<feature type="region of interest" description="Disordered" evidence="1">
    <location>
        <begin position="32"/>
        <end position="56"/>
    </location>
</feature>
<feature type="compositionally biased region" description="Basic and acidic residues" evidence="1">
    <location>
        <begin position="301"/>
        <end position="311"/>
    </location>
</feature>
<feature type="chain" id="PRO_5009315719" evidence="2">
    <location>
        <begin position="33"/>
        <end position="456"/>
    </location>
</feature>
<evidence type="ECO:0000313" key="3">
    <source>
        <dbReference type="Proteomes" id="UP000095281"/>
    </source>
</evidence>
<feature type="signal peptide" evidence="2">
    <location>
        <begin position="1"/>
        <end position="32"/>
    </location>
</feature>
<reference evidence="4" key="1">
    <citation type="submission" date="2016-11" db="UniProtKB">
        <authorList>
            <consortium name="WormBaseParasite"/>
        </authorList>
    </citation>
    <scope>IDENTIFICATION</scope>
</reference>